<sequence length="200" mass="22112">PCTRYATSEKRELCYRSSKGESPVQKAVKMVTPGEETRTTTVVFPSPTLRLRSQGNGTPNGRLGKQSLFKQDVKQAAGKVRHSTSKQHVFTHGLHRLQHFPCDSPVRFMMYSEAAAAFISLHSDNTVCLHTADSHSRQTSSAHLRFLGLTDTKVLGCLVGWGPGPVFTRLDAELRPVDVAHDALDIRCACVGLQSTPRRW</sequence>
<name>A0ACB8VIB4_9TELE</name>
<accession>A0ACB8VIB4</accession>
<proteinExistence type="predicted"/>
<gene>
    <name evidence="1" type="ORF">L3Q82_018176</name>
</gene>
<organism evidence="1 2">
    <name type="scientific">Scortum barcoo</name>
    <name type="common">barcoo grunter</name>
    <dbReference type="NCBI Taxonomy" id="214431"/>
    <lineage>
        <taxon>Eukaryota</taxon>
        <taxon>Metazoa</taxon>
        <taxon>Chordata</taxon>
        <taxon>Craniata</taxon>
        <taxon>Vertebrata</taxon>
        <taxon>Euteleostomi</taxon>
        <taxon>Actinopterygii</taxon>
        <taxon>Neopterygii</taxon>
        <taxon>Teleostei</taxon>
        <taxon>Neoteleostei</taxon>
        <taxon>Acanthomorphata</taxon>
        <taxon>Eupercaria</taxon>
        <taxon>Centrarchiformes</taxon>
        <taxon>Terapontoidei</taxon>
        <taxon>Terapontidae</taxon>
        <taxon>Scortum</taxon>
    </lineage>
</organism>
<dbReference type="EMBL" id="CM041551">
    <property type="protein sequence ID" value="KAI3355323.1"/>
    <property type="molecule type" value="Genomic_DNA"/>
</dbReference>
<evidence type="ECO:0000313" key="2">
    <source>
        <dbReference type="Proteomes" id="UP000831701"/>
    </source>
</evidence>
<evidence type="ECO:0000313" key="1">
    <source>
        <dbReference type="EMBL" id="KAI3355323.1"/>
    </source>
</evidence>
<feature type="non-terminal residue" evidence="1">
    <location>
        <position position="1"/>
    </location>
</feature>
<reference evidence="1" key="1">
    <citation type="submission" date="2022-04" db="EMBL/GenBank/DDBJ databases">
        <title>Jade perch genome.</title>
        <authorList>
            <person name="Chao B."/>
        </authorList>
    </citation>
    <scope>NUCLEOTIDE SEQUENCE</scope>
    <source>
        <strain evidence="1">CB-2022</strain>
    </source>
</reference>
<protein>
    <submittedName>
        <fullName evidence="1">Uncharacterized protein</fullName>
    </submittedName>
</protein>
<keyword evidence="2" id="KW-1185">Reference proteome</keyword>
<comment type="caution">
    <text evidence="1">The sequence shown here is derived from an EMBL/GenBank/DDBJ whole genome shotgun (WGS) entry which is preliminary data.</text>
</comment>
<dbReference type="Proteomes" id="UP000831701">
    <property type="component" value="Chromosome 21"/>
</dbReference>